<evidence type="ECO:0000313" key="2">
    <source>
        <dbReference type="Proteomes" id="UP000053271"/>
    </source>
</evidence>
<sequence>MGVDAAGETVVAISPVQAASALSLIRKSASSTRLQTQNGKPCSAGLDLAVFLISRRSGGVDVLGHPPVYLCRAPHGGVTRARNPRGPGWVRVVSAVAVTFEGRSRLS</sequence>
<comment type="caution">
    <text evidence="1">The sequence shown here is derived from an EMBL/GenBank/DDBJ whole genome shotgun (WGS) entry which is preliminary data.</text>
</comment>
<dbReference type="EMBL" id="LMWS01000005">
    <property type="protein sequence ID" value="KUN41078.1"/>
    <property type="molecule type" value="Genomic_DNA"/>
</dbReference>
<keyword evidence="2" id="KW-1185">Reference proteome</keyword>
<name>A0A101R3N1_9ACTN</name>
<dbReference type="AlphaFoldDB" id="A0A101R3N1"/>
<organism evidence="1 2">
    <name type="scientific">Streptomyces longwoodensis</name>
    <dbReference type="NCBI Taxonomy" id="68231"/>
    <lineage>
        <taxon>Bacteria</taxon>
        <taxon>Bacillati</taxon>
        <taxon>Actinomycetota</taxon>
        <taxon>Actinomycetes</taxon>
        <taxon>Kitasatosporales</taxon>
        <taxon>Streptomycetaceae</taxon>
        <taxon>Streptomyces</taxon>
    </lineage>
</organism>
<reference evidence="1 2" key="1">
    <citation type="submission" date="2015-10" db="EMBL/GenBank/DDBJ databases">
        <title>Draft genome sequence of Streptomyces longwoodensis DSM 41677, type strain for the species Streptomyces longwoodensis.</title>
        <authorList>
            <person name="Ruckert C."/>
            <person name="Winkler A."/>
            <person name="Kalinowski J."/>
            <person name="Kampfer P."/>
            <person name="Glaeser S."/>
        </authorList>
    </citation>
    <scope>NUCLEOTIDE SEQUENCE [LARGE SCALE GENOMIC DNA]</scope>
    <source>
        <strain evidence="1 2">DSM 41677</strain>
    </source>
</reference>
<accession>A0A101R3N1</accession>
<dbReference type="Proteomes" id="UP000053271">
    <property type="component" value="Unassembled WGS sequence"/>
</dbReference>
<evidence type="ECO:0000313" key="1">
    <source>
        <dbReference type="EMBL" id="KUN41078.1"/>
    </source>
</evidence>
<dbReference type="STRING" id="68231.AQJ30_04125"/>
<protein>
    <submittedName>
        <fullName evidence="1">Uncharacterized protein</fullName>
    </submittedName>
</protein>
<proteinExistence type="predicted"/>
<gene>
    <name evidence="1" type="ORF">AQJ30_04125</name>
</gene>